<dbReference type="Pfam" id="PF00076">
    <property type="entry name" value="RRM_1"/>
    <property type="match status" value="2"/>
</dbReference>
<dbReference type="EMBL" id="CP151503">
    <property type="protein sequence ID" value="WZN61019.1"/>
    <property type="molecule type" value="Genomic_DNA"/>
</dbReference>
<dbReference type="PANTHER" id="PTHR48032">
    <property type="entry name" value="RNA-BINDING PROTEIN MUSASHI HOMOLOG RBP6"/>
    <property type="match status" value="1"/>
</dbReference>
<keyword evidence="6" id="KW-0687">Ribonucleoprotein</keyword>
<feature type="domain" description="RRM" evidence="5">
    <location>
        <begin position="168"/>
        <end position="246"/>
    </location>
</feature>
<dbReference type="InterPro" id="IPR012677">
    <property type="entry name" value="Nucleotide-bd_a/b_plait_sf"/>
</dbReference>
<feature type="domain" description="RRM" evidence="5">
    <location>
        <begin position="75"/>
        <end position="151"/>
    </location>
</feature>
<reference evidence="6 7" key="1">
    <citation type="submission" date="2024-03" db="EMBL/GenBank/DDBJ databases">
        <title>Complete genome sequence of the green alga Chloropicon roscoffensis RCC1871.</title>
        <authorList>
            <person name="Lemieux C."/>
            <person name="Pombert J.-F."/>
            <person name="Otis C."/>
            <person name="Turmel M."/>
        </authorList>
    </citation>
    <scope>NUCLEOTIDE SEQUENCE [LARGE SCALE GENOMIC DNA]</scope>
    <source>
        <strain evidence="6 7">RCC1871</strain>
    </source>
</reference>
<dbReference type="GO" id="GO:1990904">
    <property type="term" value="C:ribonucleoprotein complex"/>
    <property type="evidence" value="ECO:0007669"/>
    <property type="project" value="UniProtKB-KW"/>
</dbReference>
<evidence type="ECO:0000256" key="2">
    <source>
        <dbReference type="ARBA" id="ARBA00022884"/>
    </source>
</evidence>
<evidence type="ECO:0000313" key="7">
    <source>
        <dbReference type="Proteomes" id="UP001472866"/>
    </source>
</evidence>
<feature type="region of interest" description="Disordered" evidence="4">
    <location>
        <begin position="245"/>
        <end position="270"/>
    </location>
</feature>
<keyword evidence="2 3" id="KW-0694">RNA-binding</keyword>
<dbReference type="SMART" id="SM00360">
    <property type="entry name" value="RRM"/>
    <property type="match status" value="2"/>
</dbReference>
<evidence type="ECO:0000256" key="4">
    <source>
        <dbReference type="SAM" id="MobiDB-lite"/>
    </source>
</evidence>
<gene>
    <name evidence="6" type="ORF">HKI87_03g25530</name>
</gene>
<keyword evidence="1" id="KW-0677">Repeat</keyword>
<proteinExistence type="predicted"/>
<dbReference type="Proteomes" id="UP001472866">
    <property type="component" value="Chromosome 03"/>
</dbReference>
<dbReference type="GO" id="GO:0006417">
    <property type="term" value="P:regulation of translation"/>
    <property type="evidence" value="ECO:0007669"/>
    <property type="project" value="TreeGrafter"/>
</dbReference>
<dbReference type="InterPro" id="IPR035979">
    <property type="entry name" value="RBD_domain_sf"/>
</dbReference>
<evidence type="ECO:0000259" key="5">
    <source>
        <dbReference type="PROSITE" id="PS50102"/>
    </source>
</evidence>
<keyword evidence="7" id="KW-1185">Reference proteome</keyword>
<feature type="region of interest" description="Disordered" evidence="4">
    <location>
        <begin position="1"/>
        <end position="71"/>
    </location>
</feature>
<dbReference type="Gene3D" id="3.30.70.330">
    <property type="match status" value="2"/>
</dbReference>
<dbReference type="InterPro" id="IPR000504">
    <property type="entry name" value="RRM_dom"/>
</dbReference>
<evidence type="ECO:0000256" key="3">
    <source>
        <dbReference type="PROSITE-ProRule" id="PRU00176"/>
    </source>
</evidence>
<feature type="compositionally biased region" description="Gly residues" evidence="4">
    <location>
        <begin position="252"/>
        <end position="270"/>
    </location>
</feature>
<dbReference type="SUPFAM" id="SSF54928">
    <property type="entry name" value="RNA-binding domain, RBD"/>
    <property type="match status" value="2"/>
</dbReference>
<feature type="region of interest" description="Disordered" evidence="4">
    <location>
        <begin position="364"/>
        <end position="399"/>
    </location>
</feature>
<dbReference type="PROSITE" id="PS50102">
    <property type="entry name" value="RRM"/>
    <property type="match status" value="2"/>
</dbReference>
<organism evidence="6 7">
    <name type="scientific">Chloropicon roscoffensis</name>
    <dbReference type="NCBI Taxonomy" id="1461544"/>
    <lineage>
        <taxon>Eukaryota</taxon>
        <taxon>Viridiplantae</taxon>
        <taxon>Chlorophyta</taxon>
        <taxon>Chloropicophyceae</taxon>
        <taxon>Chloropicales</taxon>
        <taxon>Chloropicaceae</taxon>
        <taxon>Chloropicon</taxon>
    </lineage>
</organism>
<dbReference type="PANTHER" id="PTHR48032:SF6">
    <property type="entry name" value="RNA-BINDING (RRM_RBD_RNP MOTIFS) FAMILY PROTEIN"/>
    <property type="match status" value="1"/>
</dbReference>
<sequence length="399" mass="42066">MSAEEGPENGESLGAEAGQGKMADYAAGLAPAQAGDEEDRASGSNEDAVQVPDLSGLKVGEGAEAEAEEETDGPVKLFVGGLAWETTEESLKKVFEAYGTTVEISIMRHPRTMCSRGFGFVTLSTRAEAEEACNHKHTIDGRVVEAKISAAPGVGGQPSQQQPATTRRKVFVGGLSAETTDEDFRKYFEQFGEISESQILQDHLTGRSRGFGFITFTSEETYDKVFAKSRFHELKGKLVEVKSATPRQQSKGYGGKGGKGRGGGGMGRGGGRMRMNMRNTLPNYGFPPQGMMPGGIPIDTRGLNPYPYPPHMYSYPPQVYSFGNGSAVAAPTVLAPPNQMGVPPDPNSAAALYSVYGGPGVAMPPPPPQVYGQQGVYDPGTVGSEAGGNGNLPETVDGQ</sequence>
<protein>
    <submittedName>
        <fullName evidence="6">Heterogeneous nuclear ribonucleoprotein</fullName>
    </submittedName>
</protein>
<dbReference type="GO" id="GO:0003729">
    <property type="term" value="F:mRNA binding"/>
    <property type="evidence" value="ECO:0007669"/>
    <property type="project" value="TreeGrafter"/>
</dbReference>
<name>A0AAX4P4D0_9CHLO</name>
<dbReference type="AlphaFoldDB" id="A0AAX4P4D0"/>
<evidence type="ECO:0000313" key="6">
    <source>
        <dbReference type="EMBL" id="WZN61019.1"/>
    </source>
</evidence>
<accession>A0AAX4P4D0</accession>
<evidence type="ECO:0000256" key="1">
    <source>
        <dbReference type="ARBA" id="ARBA00022737"/>
    </source>
</evidence>